<comment type="caution">
    <text evidence="1">The sequence shown here is derived from an EMBL/GenBank/DDBJ whole genome shotgun (WGS) entry which is preliminary data.</text>
</comment>
<dbReference type="InterPro" id="IPR029033">
    <property type="entry name" value="His_PPase_superfam"/>
</dbReference>
<dbReference type="InterPro" id="IPR013078">
    <property type="entry name" value="His_Pase_superF_clade-1"/>
</dbReference>
<dbReference type="EMBL" id="JACGLS010000001">
    <property type="protein sequence ID" value="MBA6155103.1"/>
    <property type="molecule type" value="Genomic_DNA"/>
</dbReference>
<evidence type="ECO:0000313" key="1">
    <source>
        <dbReference type="EMBL" id="MBA6155103.1"/>
    </source>
</evidence>
<reference evidence="1 2" key="1">
    <citation type="submission" date="2020-07" db="EMBL/GenBank/DDBJ databases">
        <title>Bacterium isolated from marine sediment.</title>
        <authorList>
            <person name="Shang D."/>
            <person name="Du Z.-J."/>
        </authorList>
    </citation>
    <scope>NUCLEOTIDE SEQUENCE [LARGE SCALE GENOMIC DNA]</scope>
    <source>
        <strain evidence="1 2">S7007</strain>
    </source>
</reference>
<dbReference type="SUPFAM" id="SSF53254">
    <property type="entry name" value="Phosphoglycerate mutase-like"/>
    <property type="match status" value="1"/>
</dbReference>
<dbReference type="Gene3D" id="3.40.50.1240">
    <property type="entry name" value="Phosphoglycerate mutase-like"/>
    <property type="match status" value="1"/>
</dbReference>
<dbReference type="AlphaFoldDB" id="A0A839AJ28"/>
<proteinExistence type="predicted"/>
<accession>A0A839AJ28</accession>
<dbReference type="Proteomes" id="UP000563906">
    <property type="component" value="Unassembled WGS sequence"/>
</dbReference>
<organism evidence="1 2">
    <name type="scientific">Tenacibaculum pelagium</name>
    <dbReference type="NCBI Taxonomy" id="2759527"/>
    <lineage>
        <taxon>Bacteria</taxon>
        <taxon>Pseudomonadati</taxon>
        <taxon>Bacteroidota</taxon>
        <taxon>Flavobacteriia</taxon>
        <taxon>Flavobacteriales</taxon>
        <taxon>Flavobacteriaceae</taxon>
        <taxon>Tenacibaculum</taxon>
    </lineage>
</organism>
<keyword evidence="2" id="KW-1185">Reference proteome</keyword>
<dbReference type="RefSeq" id="WP_182123617.1">
    <property type="nucleotide sequence ID" value="NZ_JACGLS010000001.1"/>
</dbReference>
<protein>
    <submittedName>
        <fullName evidence="1">Histidine phosphatase family protein</fullName>
    </submittedName>
</protein>
<dbReference type="CDD" id="cd07040">
    <property type="entry name" value="HP"/>
    <property type="match status" value="1"/>
</dbReference>
<dbReference type="Pfam" id="PF00300">
    <property type="entry name" value="His_Phos_1"/>
    <property type="match status" value="1"/>
</dbReference>
<gene>
    <name evidence="1" type="ORF">H3Z83_00995</name>
</gene>
<name>A0A839AJ28_9FLAO</name>
<dbReference type="PROSITE" id="PS51257">
    <property type="entry name" value="PROKAR_LIPOPROTEIN"/>
    <property type="match status" value="1"/>
</dbReference>
<evidence type="ECO:0000313" key="2">
    <source>
        <dbReference type="Proteomes" id="UP000563906"/>
    </source>
</evidence>
<sequence length="165" mass="19346">MKYFKLFILLFLVSSCTQKETETTTYYLIRHAEKDRTDKTNKNPDLNNKGLERAKKWSEILKNVEFDMIYSTNYNRTQQTAKPTADSNNLEVLSYNPNDMYNLKFQKETIGKTVLIVGHSNTTPFFVNKILEKEKHQQIDDRNNANLYIVNVQNGIKTDILLKIE</sequence>